<dbReference type="Gene3D" id="1.10.3680.10">
    <property type="entry name" value="TerB-like"/>
    <property type="match status" value="1"/>
</dbReference>
<dbReference type="EMBL" id="UINC01005356">
    <property type="protein sequence ID" value="SVA20808.1"/>
    <property type="molecule type" value="Genomic_DNA"/>
</dbReference>
<accession>A0A381TZC6</accession>
<organism evidence="1">
    <name type="scientific">marine metagenome</name>
    <dbReference type="NCBI Taxonomy" id="408172"/>
    <lineage>
        <taxon>unclassified sequences</taxon>
        <taxon>metagenomes</taxon>
        <taxon>ecological metagenomes</taxon>
    </lineage>
</organism>
<sequence length="167" mass="19248">MRLSSDGVEGVESNRRKVFWNATRLALRDGQLSNGEKRVLVKLAHAMKLEDDEPEMIYDAVMEGKEPRGGEALDKLEMRLVYGQVLEAMLIHTDRSDDVLAQIAFLRSMFGIDESEHRAIARSLDRQLEDIVHRTFIEEFRMRLKDSVDRMGDIFDNINILARKEQG</sequence>
<name>A0A381TZC6_9ZZZZ</name>
<evidence type="ECO:0008006" key="2">
    <source>
        <dbReference type="Google" id="ProtNLM"/>
    </source>
</evidence>
<dbReference type="InterPro" id="IPR029024">
    <property type="entry name" value="TerB-like"/>
</dbReference>
<dbReference type="AlphaFoldDB" id="A0A381TZC6"/>
<protein>
    <recommendedName>
        <fullName evidence="2">Co-chaperone DjlA N-terminal domain-containing protein</fullName>
    </recommendedName>
</protein>
<proteinExistence type="predicted"/>
<gene>
    <name evidence="1" type="ORF">METZ01_LOCUS73662</name>
</gene>
<evidence type="ECO:0000313" key="1">
    <source>
        <dbReference type="EMBL" id="SVA20808.1"/>
    </source>
</evidence>
<reference evidence="1" key="1">
    <citation type="submission" date="2018-05" db="EMBL/GenBank/DDBJ databases">
        <authorList>
            <person name="Lanie J.A."/>
            <person name="Ng W.-L."/>
            <person name="Kazmierczak K.M."/>
            <person name="Andrzejewski T.M."/>
            <person name="Davidsen T.M."/>
            <person name="Wayne K.J."/>
            <person name="Tettelin H."/>
            <person name="Glass J.I."/>
            <person name="Rusch D."/>
            <person name="Podicherti R."/>
            <person name="Tsui H.-C.T."/>
            <person name="Winkler M.E."/>
        </authorList>
    </citation>
    <scope>NUCLEOTIDE SEQUENCE</scope>
</reference>